<dbReference type="InterPro" id="IPR001910">
    <property type="entry name" value="Inosine/uridine_hydrolase_dom"/>
</dbReference>
<dbReference type="GO" id="GO:0008477">
    <property type="term" value="F:purine nucleosidase activity"/>
    <property type="evidence" value="ECO:0007669"/>
    <property type="project" value="TreeGrafter"/>
</dbReference>
<dbReference type="PANTHER" id="PTHR12304:SF4">
    <property type="entry name" value="URIDINE NUCLEOSIDASE"/>
    <property type="match status" value="1"/>
</dbReference>
<sequence>MKPRKIIIDCDPGIGIAGVDADDPLALCLAIASEEVDLIGVTTVFGNVSAKIATQGALKVLMEASRTDIPVAMGMELPLGGKHVPEVARAYQNGRGRPGKIELPGVEGKISPLHAADFIIEQVHRYPKEVDILLIGPQTNLALALLKDPTIAEEIGEIVFMGGAMGREPIYGRGNVTSVAELNIWHDPLAAQIVFESGIPITMVGLDITNPNKGTVMYEDVIERMKRSSTRTGKFLYEVCSVYLEAPMFHGTGRRKGCILYDPMAVAAYIDRSLVTTERMRIAVEHNGVYTAGQTLELFAADEEKQMEVCVEVDGRRAADFICERLLSLC</sequence>
<dbReference type="Pfam" id="PF01156">
    <property type="entry name" value="IU_nuc_hydro"/>
    <property type="match status" value="1"/>
</dbReference>
<dbReference type="AlphaFoldDB" id="A0A9X8UI99"/>
<dbReference type="SUPFAM" id="SSF53590">
    <property type="entry name" value="Nucleoside hydrolase"/>
    <property type="match status" value="1"/>
</dbReference>
<gene>
    <name evidence="4" type="ORF">EDD78_11175</name>
</gene>
<evidence type="ECO:0000259" key="3">
    <source>
        <dbReference type="Pfam" id="PF01156"/>
    </source>
</evidence>
<keyword evidence="1" id="KW-0378">Hydrolase</keyword>
<dbReference type="PANTHER" id="PTHR12304">
    <property type="entry name" value="INOSINE-URIDINE PREFERRING NUCLEOSIDE HYDROLASE"/>
    <property type="match status" value="1"/>
</dbReference>
<reference evidence="4 5" key="1">
    <citation type="submission" date="2019-03" db="EMBL/GenBank/DDBJ databases">
        <title>Genomic Encyclopedia of Type Strains, Phase IV (KMG-IV): sequencing the most valuable type-strain genomes for metagenomic binning, comparative biology and taxonomic classification.</title>
        <authorList>
            <person name="Goeker M."/>
        </authorList>
    </citation>
    <scope>NUCLEOTIDE SEQUENCE [LARGE SCALE GENOMIC DNA]</scope>
    <source>
        <strain evidence="4 5">DSM 100433</strain>
    </source>
</reference>
<dbReference type="InterPro" id="IPR036452">
    <property type="entry name" value="Ribo_hydro-like"/>
</dbReference>
<organism evidence="4 5">
    <name type="scientific">Harryflintia acetispora</name>
    <dbReference type="NCBI Taxonomy" id="1849041"/>
    <lineage>
        <taxon>Bacteria</taxon>
        <taxon>Bacillati</taxon>
        <taxon>Bacillota</taxon>
        <taxon>Clostridia</taxon>
        <taxon>Eubacteriales</taxon>
        <taxon>Oscillospiraceae</taxon>
        <taxon>Harryflintia</taxon>
    </lineage>
</organism>
<name>A0A9X8UI99_9FIRM</name>
<evidence type="ECO:0000256" key="2">
    <source>
        <dbReference type="ARBA" id="ARBA00023295"/>
    </source>
</evidence>
<dbReference type="EMBL" id="SLUK01000011">
    <property type="protein sequence ID" value="TCL42309.1"/>
    <property type="molecule type" value="Genomic_DNA"/>
</dbReference>
<accession>A0A9X8UI99</accession>
<proteinExistence type="predicted"/>
<dbReference type="InterPro" id="IPR023186">
    <property type="entry name" value="IUNH"/>
</dbReference>
<evidence type="ECO:0000256" key="1">
    <source>
        <dbReference type="ARBA" id="ARBA00022801"/>
    </source>
</evidence>
<dbReference type="Proteomes" id="UP000294682">
    <property type="component" value="Unassembled WGS sequence"/>
</dbReference>
<feature type="domain" description="Inosine/uridine-preferring nucleoside hydrolase" evidence="3">
    <location>
        <begin position="6"/>
        <end position="317"/>
    </location>
</feature>
<dbReference type="Gene3D" id="3.90.245.10">
    <property type="entry name" value="Ribonucleoside hydrolase-like"/>
    <property type="match status" value="1"/>
</dbReference>
<comment type="caution">
    <text evidence="4">The sequence shown here is derived from an EMBL/GenBank/DDBJ whole genome shotgun (WGS) entry which is preliminary data.</text>
</comment>
<keyword evidence="5" id="KW-1185">Reference proteome</keyword>
<keyword evidence="2" id="KW-0326">Glycosidase</keyword>
<evidence type="ECO:0000313" key="5">
    <source>
        <dbReference type="Proteomes" id="UP000294682"/>
    </source>
</evidence>
<evidence type="ECO:0000313" key="4">
    <source>
        <dbReference type="EMBL" id="TCL42309.1"/>
    </source>
</evidence>
<dbReference type="GO" id="GO:0005829">
    <property type="term" value="C:cytosol"/>
    <property type="evidence" value="ECO:0007669"/>
    <property type="project" value="TreeGrafter"/>
</dbReference>
<dbReference type="GO" id="GO:0006152">
    <property type="term" value="P:purine nucleoside catabolic process"/>
    <property type="evidence" value="ECO:0007669"/>
    <property type="project" value="TreeGrafter"/>
</dbReference>
<protein>
    <submittedName>
        <fullName evidence="4">Purine nucleosidase</fullName>
    </submittedName>
</protein>